<dbReference type="EMBL" id="CAJMWV010005179">
    <property type="protein sequence ID" value="CAE6508976.1"/>
    <property type="molecule type" value="Genomic_DNA"/>
</dbReference>
<dbReference type="CDD" id="cd10170">
    <property type="entry name" value="ASKHA_NBD_HSP70"/>
    <property type="match status" value="1"/>
</dbReference>
<proteinExistence type="predicted"/>
<dbReference type="Gene3D" id="3.30.420.40">
    <property type="match status" value="2"/>
</dbReference>
<evidence type="ECO:0000313" key="1">
    <source>
        <dbReference type="EMBL" id="CAE6508976.1"/>
    </source>
</evidence>
<organism evidence="1 2">
    <name type="scientific">Rhizoctonia solani</name>
    <dbReference type="NCBI Taxonomy" id="456999"/>
    <lineage>
        <taxon>Eukaryota</taxon>
        <taxon>Fungi</taxon>
        <taxon>Dikarya</taxon>
        <taxon>Basidiomycota</taxon>
        <taxon>Agaricomycotina</taxon>
        <taxon>Agaricomycetes</taxon>
        <taxon>Cantharellales</taxon>
        <taxon>Ceratobasidiaceae</taxon>
        <taxon>Rhizoctonia</taxon>
    </lineage>
</organism>
<dbReference type="SUPFAM" id="SSF53067">
    <property type="entry name" value="Actin-like ATPase domain"/>
    <property type="match status" value="2"/>
</dbReference>
<name>A0A8H3H9D7_9AGAM</name>
<dbReference type="InterPro" id="IPR043129">
    <property type="entry name" value="ATPase_NBD"/>
</dbReference>
<accession>A0A8H3H9D7</accession>
<dbReference type="PANTHER" id="PTHR14187">
    <property type="entry name" value="ALPHA KINASE/ELONGATION FACTOR 2 KINASE"/>
    <property type="match status" value="1"/>
</dbReference>
<protein>
    <recommendedName>
        <fullName evidence="3">Heat shock 70 kDa protein 12A</fullName>
    </recommendedName>
</protein>
<dbReference type="OrthoDB" id="2963168at2759"/>
<gene>
    <name evidence="1" type="ORF">RDB_LOCUS128658</name>
</gene>
<dbReference type="Proteomes" id="UP000663831">
    <property type="component" value="Unassembled WGS sequence"/>
</dbReference>
<dbReference type="AlphaFoldDB" id="A0A8H3H9D7"/>
<reference evidence="1" key="1">
    <citation type="submission" date="2021-01" db="EMBL/GenBank/DDBJ databases">
        <authorList>
            <person name="Kaushik A."/>
        </authorList>
    </citation>
    <scope>NUCLEOTIDE SEQUENCE</scope>
    <source>
        <strain evidence="1">AG3-1AP</strain>
    </source>
</reference>
<comment type="caution">
    <text evidence="1">The sequence shown here is derived from an EMBL/GenBank/DDBJ whole genome shotgun (WGS) entry which is preliminary data.</text>
</comment>
<evidence type="ECO:0008006" key="3">
    <source>
        <dbReference type="Google" id="ProtNLM"/>
    </source>
</evidence>
<sequence>MEVYAPEAWSGPPKIILGIDVGATQSAVSFSYLYPGGPHHVIRVTGWPGQPAHTGQSRVPTLIWYDKNNKPVSFGAEALLPDIEEAEGNGWRLVSLFKLHLHPEAVTRMNKLVMPPPIDGLPLLKVYTDFLRYLLDHTKNVFSYRVLDGHKVWDACHQDMTIILTHPNGWRFQQQSVLRQAVIDAGYISDVKSKSSIIFLSEAEASIHFCLFYQGLYNRLELATTFVVCDAGGSTVDTTAYRVVSNSPVFQIEEIKSSACIQAGGAVIDAAFRVHLLPILDRIFKDEDSRQYLKDGTTHFEQNAKRAFENIDKNYKVALGTGRLVDQESRISRGSMTLDGHIIQGFFDKSVRPTVASILQQMEKGCKHLFLVGGLGESQYLRQVVESRLRAAGHTCSVHVTSDPYAKPVADGAVVWYRHNSVTSRATRMSYGVAVQVVYDPHNPEHQGRELYLDATGRYMVFGEWSEVAKKDSIIKADGAIRKMFWCCFADPNPPLHDLKLSIPLLAIADSDNTEDKLNWAWDKDGYLQKGFERICTVTADLSGLQGALIKQTSIKVYYQLHFSIALHLGGTEINACVEWTEKVGRSSDWSGNFSSGFAGGEVGVR</sequence>
<dbReference type="PANTHER" id="PTHR14187:SF5">
    <property type="entry name" value="HEAT SHOCK 70 KDA PROTEIN 12A"/>
    <property type="match status" value="1"/>
</dbReference>
<dbReference type="Gene3D" id="3.90.640.10">
    <property type="entry name" value="Actin, Chain A, domain 4"/>
    <property type="match status" value="1"/>
</dbReference>
<evidence type="ECO:0000313" key="2">
    <source>
        <dbReference type="Proteomes" id="UP000663831"/>
    </source>
</evidence>